<keyword evidence="8 12" id="KW-0653">Protein transport</keyword>
<dbReference type="InterPro" id="IPR050790">
    <property type="entry name" value="ExbB/TolQ_transport"/>
</dbReference>
<feature type="transmembrane region" description="Helical" evidence="13">
    <location>
        <begin position="178"/>
        <end position="200"/>
    </location>
</feature>
<evidence type="ECO:0000256" key="13">
    <source>
        <dbReference type="SAM" id="Phobius"/>
    </source>
</evidence>
<sequence length="254" mass="26474">MPPITFLIANGLPHFLSRGSVAELVPLGILIVMSVLTWSIVVLRAIQALLLRRRAGVFLRACWQDGSLAQVGQYLARHPACDPWSRMAAAGFAAGAALAGFRGDVPAELGTPDQFLTRMLRRAMGKEALALESGLTALATVASTAPFVGLFGTVWGIYHALLAIGAGGRTSLEQVAGPVGETLIMTGFGLATALPAVLAYNGLARAKRRVLAVLDDFAHDLFLRLASGGTIGPAARPIRCSQPPAAALAEARSA</sequence>
<organism evidence="15 16">
    <name type="scientific">Rhodopila globiformis</name>
    <name type="common">Rhodopseudomonas globiformis</name>
    <dbReference type="NCBI Taxonomy" id="1071"/>
    <lineage>
        <taxon>Bacteria</taxon>
        <taxon>Pseudomonadati</taxon>
        <taxon>Pseudomonadota</taxon>
        <taxon>Alphaproteobacteria</taxon>
        <taxon>Acetobacterales</taxon>
        <taxon>Acetobacteraceae</taxon>
        <taxon>Rhodopila</taxon>
    </lineage>
</organism>
<evidence type="ECO:0000313" key="16">
    <source>
        <dbReference type="Proteomes" id="UP000239724"/>
    </source>
</evidence>
<evidence type="ECO:0000256" key="4">
    <source>
        <dbReference type="ARBA" id="ARBA00022448"/>
    </source>
</evidence>
<dbReference type="Pfam" id="PF01618">
    <property type="entry name" value="MotA_ExbB"/>
    <property type="match status" value="1"/>
</dbReference>
<dbReference type="AlphaFoldDB" id="A0A2S6NMY6"/>
<name>A0A2S6NMY6_RHOGL</name>
<keyword evidence="4 12" id="KW-0813">Transport</keyword>
<evidence type="ECO:0000256" key="12">
    <source>
        <dbReference type="RuleBase" id="RU004057"/>
    </source>
</evidence>
<keyword evidence="16" id="KW-1185">Reference proteome</keyword>
<evidence type="ECO:0000256" key="1">
    <source>
        <dbReference type="ARBA" id="ARBA00004429"/>
    </source>
</evidence>
<dbReference type="GO" id="GO:0017038">
    <property type="term" value="P:protein import"/>
    <property type="evidence" value="ECO:0007669"/>
    <property type="project" value="TreeGrafter"/>
</dbReference>
<evidence type="ECO:0000259" key="14">
    <source>
        <dbReference type="Pfam" id="PF01618"/>
    </source>
</evidence>
<evidence type="ECO:0000256" key="7">
    <source>
        <dbReference type="ARBA" id="ARBA00022692"/>
    </source>
</evidence>
<dbReference type="GO" id="GO:0005886">
    <property type="term" value="C:plasma membrane"/>
    <property type="evidence" value="ECO:0007669"/>
    <property type="project" value="UniProtKB-SubCell"/>
</dbReference>
<comment type="caution">
    <text evidence="15">The sequence shown here is derived from an EMBL/GenBank/DDBJ whole genome shotgun (WGS) entry which is preliminary data.</text>
</comment>
<dbReference type="EMBL" id="NHRY01000045">
    <property type="protein sequence ID" value="PPQ37761.1"/>
    <property type="molecule type" value="Genomic_DNA"/>
</dbReference>
<dbReference type="RefSeq" id="WP_104517372.1">
    <property type="nucleotide sequence ID" value="NZ_NHRY01000045.1"/>
</dbReference>
<evidence type="ECO:0000256" key="9">
    <source>
        <dbReference type="ARBA" id="ARBA00022989"/>
    </source>
</evidence>
<dbReference type="Proteomes" id="UP000239724">
    <property type="component" value="Unassembled WGS sequence"/>
</dbReference>
<accession>A0A2S6NMY6</accession>
<evidence type="ECO:0000256" key="6">
    <source>
        <dbReference type="ARBA" id="ARBA00022519"/>
    </source>
</evidence>
<keyword evidence="5" id="KW-1003">Cell membrane</keyword>
<keyword evidence="10 13" id="KW-0472">Membrane</keyword>
<evidence type="ECO:0000256" key="3">
    <source>
        <dbReference type="ARBA" id="ARBA00022093"/>
    </source>
</evidence>
<evidence type="ECO:0000256" key="5">
    <source>
        <dbReference type="ARBA" id="ARBA00022475"/>
    </source>
</evidence>
<evidence type="ECO:0000256" key="11">
    <source>
        <dbReference type="ARBA" id="ARBA00024816"/>
    </source>
</evidence>
<protein>
    <recommendedName>
        <fullName evidence="3">Biopolymer transport protein ExbB</fullName>
    </recommendedName>
</protein>
<reference evidence="15 16" key="1">
    <citation type="journal article" date="2018" name="Arch. Microbiol.">
        <title>New insights into the metabolic potential of the phototrophic purple bacterium Rhodopila globiformis DSM 161(T) from its draft genome sequence and evidence for a vanadium-dependent nitrogenase.</title>
        <authorList>
            <person name="Imhoff J.F."/>
            <person name="Rahn T."/>
            <person name="Kunzel S."/>
            <person name="Neulinger S.C."/>
        </authorList>
    </citation>
    <scope>NUCLEOTIDE SEQUENCE [LARGE SCALE GENOMIC DNA]</scope>
    <source>
        <strain evidence="15 16">DSM 161</strain>
    </source>
</reference>
<gene>
    <name evidence="15" type="ORF">CCS01_03055</name>
</gene>
<feature type="domain" description="MotA/TolQ/ExbB proton channel" evidence="14">
    <location>
        <begin position="108"/>
        <end position="212"/>
    </location>
</feature>
<dbReference type="PANTHER" id="PTHR30625:SF14">
    <property type="entry name" value="BIOPOLYMER TRANSPORT PROTEIN EXBB"/>
    <property type="match status" value="1"/>
</dbReference>
<evidence type="ECO:0000313" key="15">
    <source>
        <dbReference type="EMBL" id="PPQ37761.1"/>
    </source>
</evidence>
<comment type="similarity">
    <text evidence="12">Belongs to the exbB/tolQ family.</text>
</comment>
<feature type="transmembrane region" description="Helical" evidence="13">
    <location>
        <begin position="128"/>
        <end position="158"/>
    </location>
</feature>
<dbReference type="InterPro" id="IPR002898">
    <property type="entry name" value="MotA_ExbB_proton_chnl"/>
</dbReference>
<comment type="subcellular location">
    <subcellularLocation>
        <location evidence="1">Cell inner membrane</location>
        <topology evidence="1">Multi-pass membrane protein</topology>
    </subcellularLocation>
    <subcellularLocation>
        <location evidence="12">Membrane</location>
        <topology evidence="12">Multi-pass membrane protein</topology>
    </subcellularLocation>
</comment>
<proteinExistence type="inferred from homology"/>
<comment type="subunit">
    <text evidence="2">The accessory proteins ExbB and ExbD seem to form a complex with TonB.</text>
</comment>
<keyword evidence="9 13" id="KW-1133">Transmembrane helix</keyword>
<feature type="transmembrane region" description="Helical" evidence="13">
    <location>
        <begin position="24"/>
        <end position="46"/>
    </location>
</feature>
<evidence type="ECO:0000256" key="8">
    <source>
        <dbReference type="ARBA" id="ARBA00022927"/>
    </source>
</evidence>
<dbReference type="OrthoDB" id="9805133at2"/>
<dbReference type="PANTHER" id="PTHR30625">
    <property type="entry name" value="PROTEIN TOLQ"/>
    <property type="match status" value="1"/>
</dbReference>
<evidence type="ECO:0000256" key="10">
    <source>
        <dbReference type="ARBA" id="ARBA00023136"/>
    </source>
</evidence>
<keyword evidence="7 13" id="KW-0812">Transmembrane</keyword>
<evidence type="ECO:0000256" key="2">
    <source>
        <dbReference type="ARBA" id="ARBA00011471"/>
    </source>
</evidence>
<keyword evidence="6" id="KW-0997">Cell inner membrane</keyword>
<comment type="function">
    <text evidence="11">Involved in the TonB-dependent energy-dependent transport of various receptor-bound substrates. Protects ExbD from proteolytic degradation and functionally stabilizes TonB.</text>
</comment>